<evidence type="ECO:0000256" key="1">
    <source>
        <dbReference type="SAM" id="Phobius"/>
    </source>
</evidence>
<feature type="transmembrane region" description="Helical" evidence="1">
    <location>
        <begin position="165"/>
        <end position="184"/>
    </location>
</feature>
<dbReference type="InterPro" id="IPR025695">
    <property type="entry name" value="DoxX-like"/>
</dbReference>
<keyword evidence="1" id="KW-0812">Transmembrane</keyword>
<gene>
    <name evidence="2" type="ORF">CWS20_25645</name>
</gene>
<evidence type="ECO:0000313" key="3">
    <source>
        <dbReference type="Proteomes" id="UP000233343"/>
    </source>
</evidence>
<dbReference type="InterPro" id="IPR023393">
    <property type="entry name" value="START-like_dom_sf"/>
</dbReference>
<keyword evidence="1" id="KW-0472">Membrane</keyword>
<feature type="transmembrane region" description="Helical" evidence="1">
    <location>
        <begin position="270"/>
        <end position="290"/>
    </location>
</feature>
<dbReference type="EMBL" id="PISD01000077">
    <property type="protein sequence ID" value="PKG26106.1"/>
    <property type="molecule type" value="Genomic_DNA"/>
</dbReference>
<feature type="transmembrane region" description="Helical" evidence="1">
    <location>
        <begin position="239"/>
        <end position="258"/>
    </location>
</feature>
<organism evidence="2 3">
    <name type="scientific">Cytobacillus horneckiae</name>
    <dbReference type="NCBI Taxonomy" id="549687"/>
    <lineage>
        <taxon>Bacteria</taxon>
        <taxon>Bacillati</taxon>
        <taxon>Bacillota</taxon>
        <taxon>Bacilli</taxon>
        <taxon>Bacillales</taxon>
        <taxon>Bacillaceae</taxon>
        <taxon>Cytobacillus</taxon>
    </lineage>
</organism>
<dbReference type="Gene3D" id="3.30.530.20">
    <property type="match status" value="1"/>
</dbReference>
<dbReference type="AlphaFoldDB" id="A0A2N0Z9B9"/>
<evidence type="ECO:0000313" key="2">
    <source>
        <dbReference type="EMBL" id="PKG26106.1"/>
    </source>
</evidence>
<dbReference type="RefSeq" id="WP_101226429.1">
    <property type="nucleotide sequence ID" value="NZ_PISD01000077.1"/>
</dbReference>
<proteinExistence type="predicted"/>
<comment type="caution">
    <text evidence="2">The sequence shown here is derived from an EMBL/GenBank/DDBJ whole genome shotgun (WGS) entry which is preliminary data.</text>
</comment>
<feature type="transmembrane region" description="Helical" evidence="1">
    <location>
        <begin position="216"/>
        <end position="234"/>
    </location>
</feature>
<dbReference type="Pfam" id="PF13781">
    <property type="entry name" value="DoxX_3"/>
    <property type="match status" value="1"/>
</dbReference>
<accession>A0A2N0Z9B9</accession>
<sequence length="301" mass="34916">MEAKPIYVEINIHSSLDQVWETTQTPSKHEQWDIRFSSIKYLPKAEGEPQHFTYERTVLPPFKIKGWGISAGDHNGKNGARTSSLHFGTNMKSSPIKEGKGYWKYEPQDEHVNFMTQYDYEVPFGKFGSLIDRILIRPLMGWGTALSFDVLRRWLENSESPRSQYMRFFCSWLITFFFCFIWIYHGLVPKLIFMHPKEITMITDLIPLSNETGYRLVQIAGGLEIFFGVCLLIFSRKRLLFFAMALLFPLLAIVAITADPQALQAPFNPLTFNLSLMVLSIIGFFLHKELPSARNCRRKRK</sequence>
<reference evidence="2 3" key="1">
    <citation type="journal article" date="2010" name="Int. J. Syst. Evol. Microbiol.">
        <title>Bacillus horneckiae sp. nov., isolated from a spacecraft-assembly clean room.</title>
        <authorList>
            <person name="Vaishampayan P."/>
            <person name="Probst A."/>
            <person name="Krishnamurthi S."/>
            <person name="Ghosh S."/>
            <person name="Osman S."/>
            <person name="McDowall A."/>
            <person name="Ruckmani A."/>
            <person name="Mayilraj S."/>
            <person name="Venkateswaran K."/>
        </authorList>
    </citation>
    <scope>NUCLEOTIDE SEQUENCE [LARGE SCALE GENOMIC DNA]</scope>
    <source>
        <strain evidence="3">1PO1SC</strain>
    </source>
</reference>
<evidence type="ECO:0008006" key="4">
    <source>
        <dbReference type="Google" id="ProtNLM"/>
    </source>
</evidence>
<keyword evidence="3" id="KW-1185">Reference proteome</keyword>
<dbReference type="Proteomes" id="UP000233343">
    <property type="component" value="Unassembled WGS sequence"/>
</dbReference>
<name>A0A2N0Z9B9_9BACI</name>
<keyword evidence="1" id="KW-1133">Transmembrane helix</keyword>
<protein>
    <recommendedName>
        <fullName evidence="4">DoxX-like family protein</fullName>
    </recommendedName>
</protein>
<dbReference type="SUPFAM" id="SSF55961">
    <property type="entry name" value="Bet v1-like"/>
    <property type="match status" value="1"/>
</dbReference>